<feature type="signal peptide" evidence="1">
    <location>
        <begin position="1"/>
        <end position="22"/>
    </location>
</feature>
<dbReference type="EMBL" id="BLLK01000058">
    <property type="protein sequence ID" value="GFH57742.1"/>
    <property type="molecule type" value="Genomic_DNA"/>
</dbReference>
<reference evidence="2 3" key="1">
    <citation type="journal article" date="2021" name="Sci. Rep.">
        <title>The genome of the diatom Chaetoceros tenuissimus carries an ancient integrated fragment of an extant virus.</title>
        <authorList>
            <person name="Hongo Y."/>
            <person name="Kimura K."/>
            <person name="Takaki Y."/>
            <person name="Yoshida Y."/>
            <person name="Baba S."/>
            <person name="Kobayashi G."/>
            <person name="Nagasaki K."/>
            <person name="Hano T."/>
            <person name="Tomaru Y."/>
        </authorList>
    </citation>
    <scope>NUCLEOTIDE SEQUENCE [LARGE SCALE GENOMIC DNA]</scope>
    <source>
        <strain evidence="2 3">NIES-3715</strain>
    </source>
</reference>
<gene>
    <name evidence="2" type="ORF">CTEN210_14218</name>
</gene>
<evidence type="ECO:0000256" key="1">
    <source>
        <dbReference type="SAM" id="SignalP"/>
    </source>
</evidence>
<sequence length="219" mass="24920">MYSKRFFLSTALLLTLANTSWSRPFSPKPTALKKLPDTKKAGASTALLDEDEVDITLESLLKGKTDVKSTPKRLLTKLTSPDRLPYTISFILSAVYGYFFVTRDPSEVQKCKFYTDGFCVTNLEEIDGIRKCPGPNNSHKWAWYEDVIFTILSLAIPFTKFKGEGLTFDIKAAVPLIIFGHGFLHKWISGQKCSILDEELNRILQDFRQCADWDHVLHF</sequence>
<keyword evidence="3" id="KW-1185">Reference proteome</keyword>
<protein>
    <submittedName>
        <fullName evidence="2">Uncharacterized protein</fullName>
    </submittedName>
</protein>
<comment type="caution">
    <text evidence="2">The sequence shown here is derived from an EMBL/GenBank/DDBJ whole genome shotgun (WGS) entry which is preliminary data.</text>
</comment>
<dbReference type="AlphaFoldDB" id="A0AAD3D5A3"/>
<proteinExistence type="predicted"/>
<organism evidence="2 3">
    <name type="scientific">Chaetoceros tenuissimus</name>
    <dbReference type="NCBI Taxonomy" id="426638"/>
    <lineage>
        <taxon>Eukaryota</taxon>
        <taxon>Sar</taxon>
        <taxon>Stramenopiles</taxon>
        <taxon>Ochrophyta</taxon>
        <taxon>Bacillariophyta</taxon>
        <taxon>Coscinodiscophyceae</taxon>
        <taxon>Chaetocerotophycidae</taxon>
        <taxon>Chaetocerotales</taxon>
        <taxon>Chaetocerotaceae</taxon>
        <taxon>Chaetoceros</taxon>
    </lineage>
</organism>
<evidence type="ECO:0000313" key="2">
    <source>
        <dbReference type="EMBL" id="GFH57742.1"/>
    </source>
</evidence>
<accession>A0AAD3D5A3</accession>
<dbReference type="Proteomes" id="UP001054902">
    <property type="component" value="Unassembled WGS sequence"/>
</dbReference>
<evidence type="ECO:0000313" key="3">
    <source>
        <dbReference type="Proteomes" id="UP001054902"/>
    </source>
</evidence>
<feature type="chain" id="PRO_5042275437" evidence="1">
    <location>
        <begin position="23"/>
        <end position="219"/>
    </location>
</feature>
<keyword evidence="1" id="KW-0732">Signal</keyword>
<name>A0AAD3D5A3_9STRA</name>